<dbReference type="Gene3D" id="2.170.120.40">
    <property type="entry name" value="YbbR-like domain"/>
    <property type="match status" value="1"/>
</dbReference>
<evidence type="ECO:0000313" key="3">
    <source>
        <dbReference type="Proteomes" id="UP000230052"/>
    </source>
</evidence>
<proteinExistence type="predicted"/>
<keyword evidence="1" id="KW-0472">Membrane</keyword>
<name>A0A2J0KSZ8_9BACT</name>
<comment type="caution">
    <text evidence="2">The sequence shown here is derived from an EMBL/GenBank/DDBJ whole genome shotgun (WGS) entry which is preliminary data.</text>
</comment>
<keyword evidence="1" id="KW-1133">Transmembrane helix</keyword>
<dbReference type="Proteomes" id="UP000230052">
    <property type="component" value="Unassembled WGS sequence"/>
</dbReference>
<dbReference type="AlphaFoldDB" id="A0A2J0KSZ8"/>
<dbReference type="InterPro" id="IPR012505">
    <property type="entry name" value="YbbR"/>
</dbReference>
<dbReference type="EMBL" id="PEWV01000052">
    <property type="protein sequence ID" value="PIU41515.1"/>
    <property type="molecule type" value="Genomic_DNA"/>
</dbReference>
<gene>
    <name evidence="2" type="ORF">COS99_05025</name>
</gene>
<keyword evidence="1" id="KW-0812">Transmembrane</keyword>
<evidence type="ECO:0000313" key="2">
    <source>
        <dbReference type="EMBL" id="PIU41515.1"/>
    </source>
</evidence>
<protein>
    <recommendedName>
        <fullName evidence="4">YbbR domain pair protein</fullName>
    </recommendedName>
</protein>
<evidence type="ECO:0008006" key="4">
    <source>
        <dbReference type="Google" id="ProtNLM"/>
    </source>
</evidence>
<dbReference type="Pfam" id="PF07949">
    <property type="entry name" value="YbbR"/>
    <property type="match status" value="1"/>
</dbReference>
<evidence type="ECO:0000256" key="1">
    <source>
        <dbReference type="SAM" id="Phobius"/>
    </source>
</evidence>
<organism evidence="2 3">
    <name type="scientific">Candidatus Aquitaenariimonas noxiae</name>
    <dbReference type="NCBI Taxonomy" id="1974741"/>
    <lineage>
        <taxon>Bacteria</taxon>
        <taxon>Pseudomonadati</taxon>
        <taxon>Candidatus Omnitrophota</taxon>
        <taxon>Candidatus Aquitaenariimonas</taxon>
    </lineage>
</organism>
<reference evidence="2 3" key="1">
    <citation type="submission" date="2017-09" db="EMBL/GenBank/DDBJ databases">
        <title>Depth-based differentiation of microbial function through sediment-hosted aquifers and enrichment of novel symbionts in the deep terrestrial subsurface.</title>
        <authorList>
            <person name="Probst A.J."/>
            <person name="Ladd B."/>
            <person name="Jarett J.K."/>
            <person name="Geller-Mcgrath D.E."/>
            <person name="Sieber C.M."/>
            <person name="Emerson J.B."/>
            <person name="Anantharaman K."/>
            <person name="Thomas B.C."/>
            <person name="Malmstrom R."/>
            <person name="Stieglmeier M."/>
            <person name="Klingl A."/>
            <person name="Woyke T."/>
            <person name="Ryan C.M."/>
            <person name="Banfield J.F."/>
        </authorList>
    </citation>
    <scope>NUCLEOTIDE SEQUENCE [LARGE SCALE GENOMIC DNA]</scope>
    <source>
        <strain evidence="2">CG07_land_8_20_14_0_80_42_15</strain>
    </source>
</reference>
<feature type="transmembrane region" description="Helical" evidence="1">
    <location>
        <begin position="12"/>
        <end position="29"/>
    </location>
</feature>
<sequence length="154" mass="17331">MKKIRNFILSNIYLKVFSLVLAVTLWFYMRGELSRITLEEEMGLKSGIVPYRITAKIFPVALDITGKVASNCRIIEDKIVITPAVCSVMGPEGLLNKIKVIKTMPIDISEYTKNSTIQVSLRSPAMGVRVIDRFVTVSIPIVEKIEKENINQSK</sequence>
<accession>A0A2J0KSZ8</accession>